<evidence type="ECO:0000313" key="1">
    <source>
        <dbReference type="EMBL" id="WAQ84300.1"/>
    </source>
</evidence>
<reference evidence="1" key="1">
    <citation type="submission" date="2022-10" db="EMBL/GenBank/DDBJ databases">
        <title>Puccinia triticina Genome sequencing and assembly.</title>
        <authorList>
            <person name="Li C."/>
        </authorList>
    </citation>
    <scope>NUCLEOTIDE SEQUENCE</scope>
    <source>
        <strain evidence="1">Pt15</strain>
    </source>
</reference>
<organism evidence="1 2">
    <name type="scientific">Puccinia triticina</name>
    <dbReference type="NCBI Taxonomy" id="208348"/>
    <lineage>
        <taxon>Eukaryota</taxon>
        <taxon>Fungi</taxon>
        <taxon>Dikarya</taxon>
        <taxon>Basidiomycota</taxon>
        <taxon>Pucciniomycotina</taxon>
        <taxon>Pucciniomycetes</taxon>
        <taxon>Pucciniales</taxon>
        <taxon>Pucciniaceae</taxon>
        <taxon>Puccinia</taxon>
    </lineage>
</organism>
<protein>
    <submittedName>
        <fullName evidence="1">Uncharacterized protein</fullName>
    </submittedName>
</protein>
<dbReference type="RefSeq" id="XP_053019855.1">
    <property type="nucleotide sequence ID" value="XM_053168669.1"/>
</dbReference>
<name>A0ABY7CHR6_9BASI</name>
<evidence type="ECO:0000313" key="2">
    <source>
        <dbReference type="Proteomes" id="UP001164743"/>
    </source>
</evidence>
<keyword evidence="2" id="KW-1185">Reference proteome</keyword>
<accession>A0ABY7CHR6</accession>
<proteinExistence type="predicted"/>
<dbReference type="Proteomes" id="UP001164743">
    <property type="component" value="Chromosome 4A"/>
</dbReference>
<dbReference type="EMBL" id="CP110424">
    <property type="protein sequence ID" value="WAQ84300.1"/>
    <property type="molecule type" value="Genomic_DNA"/>
</dbReference>
<gene>
    <name evidence="1" type="ORF">PtA15_4A753</name>
</gene>
<dbReference type="GeneID" id="77809564"/>
<sequence length="57" mass="6672">MFQNIPFLIQLDWNLQFLALFHPLFPASSIRQITTPSPINHAALYQHLKHHRQLAPV</sequence>